<dbReference type="Proteomes" id="UP000320386">
    <property type="component" value="Chromosome"/>
</dbReference>
<feature type="chain" id="PRO_5022083525" description="Ice-binding protein C-terminal domain-containing protein" evidence="1">
    <location>
        <begin position="23"/>
        <end position="201"/>
    </location>
</feature>
<dbReference type="Pfam" id="PF07589">
    <property type="entry name" value="PEP-CTERM"/>
    <property type="match status" value="1"/>
</dbReference>
<organism evidence="3 4">
    <name type="scientific">Mucisphaera calidilacus</name>
    <dbReference type="NCBI Taxonomy" id="2527982"/>
    <lineage>
        <taxon>Bacteria</taxon>
        <taxon>Pseudomonadati</taxon>
        <taxon>Planctomycetota</taxon>
        <taxon>Phycisphaerae</taxon>
        <taxon>Phycisphaerales</taxon>
        <taxon>Phycisphaeraceae</taxon>
        <taxon>Mucisphaera</taxon>
    </lineage>
</organism>
<evidence type="ECO:0000256" key="1">
    <source>
        <dbReference type="SAM" id="SignalP"/>
    </source>
</evidence>
<name>A0A518BUI4_9BACT</name>
<evidence type="ECO:0000313" key="3">
    <source>
        <dbReference type="EMBL" id="QDU70594.1"/>
    </source>
</evidence>
<dbReference type="EMBL" id="CP036280">
    <property type="protein sequence ID" value="QDU70594.1"/>
    <property type="molecule type" value="Genomic_DNA"/>
</dbReference>
<reference evidence="3 4" key="1">
    <citation type="submission" date="2019-02" db="EMBL/GenBank/DDBJ databases">
        <title>Deep-cultivation of Planctomycetes and their phenomic and genomic characterization uncovers novel biology.</title>
        <authorList>
            <person name="Wiegand S."/>
            <person name="Jogler M."/>
            <person name="Boedeker C."/>
            <person name="Pinto D."/>
            <person name="Vollmers J."/>
            <person name="Rivas-Marin E."/>
            <person name="Kohn T."/>
            <person name="Peeters S.H."/>
            <person name="Heuer A."/>
            <person name="Rast P."/>
            <person name="Oberbeckmann S."/>
            <person name="Bunk B."/>
            <person name="Jeske O."/>
            <person name="Meyerdierks A."/>
            <person name="Storesund J.E."/>
            <person name="Kallscheuer N."/>
            <person name="Luecker S."/>
            <person name="Lage O.M."/>
            <person name="Pohl T."/>
            <person name="Merkel B.J."/>
            <person name="Hornburger P."/>
            <person name="Mueller R.-W."/>
            <person name="Bruemmer F."/>
            <person name="Labrenz M."/>
            <person name="Spormann A.M."/>
            <person name="Op den Camp H."/>
            <person name="Overmann J."/>
            <person name="Amann R."/>
            <person name="Jetten M.S.M."/>
            <person name="Mascher T."/>
            <person name="Medema M.H."/>
            <person name="Devos D.P."/>
            <person name="Kaster A.-K."/>
            <person name="Ovreas L."/>
            <person name="Rohde M."/>
            <person name="Galperin M.Y."/>
            <person name="Jogler C."/>
        </authorList>
    </citation>
    <scope>NUCLEOTIDE SEQUENCE [LARGE SCALE GENOMIC DNA]</scope>
    <source>
        <strain evidence="3 4">Pan265</strain>
    </source>
</reference>
<protein>
    <recommendedName>
        <fullName evidence="2">Ice-binding protein C-terminal domain-containing protein</fullName>
    </recommendedName>
</protein>
<proteinExistence type="predicted"/>
<keyword evidence="4" id="KW-1185">Reference proteome</keyword>
<dbReference type="NCBIfam" id="TIGR02595">
    <property type="entry name" value="PEP_CTERM"/>
    <property type="match status" value="1"/>
</dbReference>
<gene>
    <name evidence="3" type="ORF">Pan265_04220</name>
</gene>
<dbReference type="AlphaFoldDB" id="A0A518BUI4"/>
<sequence precursor="true">MNKLAMIAGIALAGTAATAAQAAFSVTLQAGVLKDALGDSPLVGGTLALIADVEGDGIGSVEDMIDSPEAWLTDDDDILLDLVKITEFFGTQGFVSADLGPFEAPANSKIVFAFYNNNFDEVDETTGPGFGVEFASYDGDFILTNPNASGFFVSAVTNDLFGGTLTPETLYANDGVTREIPEPASLALLGLGALAIARRQA</sequence>
<dbReference type="InterPro" id="IPR013424">
    <property type="entry name" value="Ice-binding_C"/>
</dbReference>
<evidence type="ECO:0000259" key="2">
    <source>
        <dbReference type="Pfam" id="PF07589"/>
    </source>
</evidence>
<dbReference type="KEGG" id="mcad:Pan265_04220"/>
<accession>A0A518BUI4</accession>
<feature type="signal peptide" evidence="1">
    <location>
        <begin position="1"/>
        <end position="22"/>
    </location>
</feature>
<feature type="domain" description="Ice-binding protein C-terminal" evidence="2">
    <location>
        <begin position="180"/>
        <end position="199"/>
    </location>
</feature>
<dbReference type="RefSeq" id="WP_145444754.1">
    <property type="nucleotide sequence ID" value="NZ_CP036280.1"/>
</dbReference>
<keyword evidence="1" id="KW-0732">Signal</keyword>
<evidence type="ECO:0000313" key="4">
    <source>
        <dbReference type="Proteomes" id="UP000320386"/>
    </source>
</evidence>